<evidence type="ECO:0000256" key="2">
    <source>
        <dbReference type="ARBA" id="ARBA00022490"/>
    </source>
</evidence>
<dbReference type="Gene3D" id="1.25.40.780">
    <property type="match status" value="1"/>
</dbReference>
<dbReference type="InterPro" id="IPR035897">
    <property type="entry name" value="Toll_tir_struct_dom_sf"/>
</dbReference>
<proteinExistence type="evidence at transcript level"/>
<evidence type="ECO:0000256" key="1">
    <source>
        <dbReference type="ARBA" id="ARBA00004496"/>
    </source>
</evidence>
<dbReference type="InterPro" id="IPR046946">
    <property type="entry name" value="TCAM1/2"/>
</dbReference>
<evidence type="ECO:0000256" key="5">
    <source>
        <dbReference type="ARBA" id="ARBA00022859"/>
    </source>
</evidence>
<accession>A0A4D6JFP7</accession>
<dbReference type="GO" id="GO:0043123">
    <property type="term" value="P:positive regulation of canonical NF-kappaB signal transduction"/>
    <property type="evidence" value="ECO:0007669"/>
    <property type="project" value="TreeGrafter"/>
</dbReference>
<feature type="region of interest" description="Disordered" evidence="7">
    <location>
        <begin position="194"/>
        <end position="224"/>
    </location>
</feature>
<dbReference type="GO" id="GO:0032481">
    <property type="term" value="P:positive regulation of type I interferon production"/>
    <property type="evidence" value="ECO:0007669"/>
    <property type="project" value="TreeGrafter"/>
</dbReference>
<comment type="subcellular location">
    <subcellularLocation>
        <location evidence="1">Cytoplasm</location>
    </subcellularLocation>
</comment>
<dbReference type="InterPro" id="IPR040886">
    <property type="entry name" value="TRIF_N"/>
</dbReference>
<dbReference type="GO" id="GO:0005768">
    <property type="term" value="C:endosome"/>
    <property type="evidence" value="ECO:0007669"/>
    <property type="project" value="TreeGrafter"/>
</dbReference>
<reference evidence="9" key="1">
    <citation type="submission" date="2018-09" db="EMBL/GenBank/DDBJ databases">
        <title>Molecular cloning and functional analysis of the TIR domain-containing adaptor inducing IFN-beta (TRIF) from large yellow croaker (Larimichthys crocea).</title>
        <authorList>
            <person name="Zhu S."/>
            <person name="Ai Q.H."/>
            <person name="Mai K.S."/>
        </authorList>
    </citation>
    <scope>NUCLEOTIDE SEQUENCE</scope>
</reference>
<sequence length="601" mass="68085">MSHEGEENQGTGLRDVYDLLVKAPQERLLSLTFQLGESPEDNIIHALCLIILQREAEALNKLQALRDNYLARHLAEKWQMSGDKSEDFGIHCGNFQEFTKESLAALARIFKVLSQQRLCDPLLRDLAYKRALSSDGQKTSNCIDLEYDQLTEEAKDICGPQFVEWMCSPTDLKSVSLRDLYNSLDEGNTTLKVTLNQDQPHRAHSLPSPLQVSSSMPSYPSHLEISIPPTALFQDDKTTQERPDESKLNTPVLPVSECEAKNAPGQSQTSEEPQLKSNEPKKLPRTDETFPAENIKLDSLTSPTKTQKPTTETNLVRPTATSIVLPMMPASNESPEEEDEEEEEKEEAQFYAFVIFHAPEDADMAESMRITLESVIGCEGATFSEDFAIPGRSTLRCVEDAINNTAFTLLLLTCNFSTRMQNIETDAALINSINKTHKYNTVIPLLPRKNRMPRQSMPTVLQTLVPLDESRSFEKKIKASLSPARIRKQKRIWSEEQTVKKQRERQERLKQLCQHQKQLIKECKAARLLEKENFRLMKQQQQLLCPNVPPEQDGGDGRAQQQNQQPRNIHIEHAQYIMIGNESRMTVGLGGGEDKDDLDEQ</sequence>
<feature type="compositionally biased region" description="Polar residues" evidence="7">
    <location>
        <begin position="208"/>
        <end position="218"/>
    </location>
</feature>
<name>A0A4D6JFP7_LARCR</name>
<dbReference type="PANTHER" id="PTHR47230">
    <property type="entry name" value="TIR DOMAIN-CONTAINING ADAPTER MOLECULE 1"/>
    <property type="match status" value="1"/>
</dbReference>
<feature type="region of interest" description="Disordered" evidence="7">
    <location>
        <begin position="236"/>
        <end position="313"/>
    </location>
</feature>
<dbReference type="InterPro" id="IPR000157">
    <property type="entry name" value="TIR_dom"/>
</dbReference>
<evidence type="ECO:0000256" key="3">
    <source>
        <dbReference type="ARBA" id="ARBA00022553"/>
    </source>
</evidence>
<feature type="domain" description="TIR" evidence="8">
    <location>
        <begin position="349"/>
        <end position="485"/>
    </location>
</feature>
<dbReference type="GO" id="GO:0006954">
    <property type="term" value="P:inflammatory response"/>
    <property type="evidence" value="ECO:0007669"/>
    <property type="project" value="UniProtKB-KW"/>
</dbReference>
<dbReference type="PANTHER" id="PTHR47230:SF1">
    <property type="entry name" value="TIR DOMAIN-CONTAINING ADAPTER MOLECULE 1"/>
    <property type="match status" value="1"/>
</dbReference>
<keyword evidence="6" id="KW-0395">Inflammatory response</keyword>
<dbReference type="GO" id="GO:0035666">
    <property type="term" value="P:TRIF-dependent toll-like receptor signaling pathway"/>
    <property type="evidence" value="ECO:0007669"/>
    <property type="project" value="InterPro"/>
</dbReference>
<organism evidence="9">
    <name type="scientific">Larimichthys crocea</name>
    <name type="common">Large yellow croaker</name>
    <name type="synonym">Pseudosciaena crocea</name>
    <dbReference type="NCBI Taxonomy" id="215358"/>
    <lineage>
        <taxon>Eukaryota</taxon>
        <taxon>Metazoa</taxon>
        <taxon>Chordata</taxon>
        <taxon>Craniata</taxon>
        <taxon>Vertebrata</taxon>
        <taxon>Euteleostomi</taxon>
        <taxon>Actinopterygii</taxon>
        <taxon>Neopterygii</taxon>
        <taxon>Teleostei</taxon>
        <taxon>Neoteleostei</taxon>
        <taxon>Acanthomorphata</taxon>
        <taxon>Eupercaria</taxon>
        <taxon>Sciaenidae</taxon>
        <taxon>Larimichthys</taxon>
    </lineage>
</organism>
<dbReference type="Pfam" id="PF17798">
    <property type="entry name" value="TRIF-NTD"/>
    <property type="match status" value="1"/>
</dbReference>
<evidence type="ECO:0000259" key="8">
    <source>
        <dbReference type="PROSITE" id="PS50104"/>
    </source>
</evidence>
<keyword evidence="4" id="KW-0399">Innate immunity</keyword>
<evidence type="ECO:0000256" key="6">
    <source>
        <dbReference type="ARBA" id="ARBA00023198"/>
    </source>
</evidence>
<feature type="compositionally biased region" description="Polar residues" evidence="7">
    <location>
        <begin position="299"/>
        <end position="313"/>
    </location>
</feature>
<keyword evidence="2" id="KW-0963">Cytoplasm</keyword>
<dbReference type="EMBL" id="MH820380">
    <property type="protein sequence ID" value="QCD16644.1"/>
    <property type="molecule type" value="mRNA"/>
</dbReference>
<dbReference type="GO" id="GO:0045087">
    <property type="term" value="P:innate immune response"/>
    <property type="evidence" value="ECO:0007669"/>
    <property type="project" value="UniProtKB-KW"/>
</dbReference>
<dbReference type="PROSITE" id="PS50104">
    <property type="entry name" value="TIR"/>
    <property type="match status" value="1"/>
</dbReference>
<evidence type="ECO:0000313" key="9">
    <source>
        <dbReference type="EMBL" id="QCD16644.1"/>
    </source>
</evidence>
<protein>
    <submittedName>
        <fullName evidence="9">TIR domain-containing adaptor inducing IFN-Beta</fullName>
    </submittedName>
</protein>
<keyword evidence="5" id="KW-0391">Immunity</keyword>
<evidence type="ECO:0000256" key="4">
    <source>
        <dbReference type="ARBA" id="ARBA00022588"/>
    </source>
</evidence>
<feature type="region of interest" description="Disordered" evidence="7">
    <location>
        <begin position="545"/>
        <end position="564"/>
    </location>
</feature>
<keyword evidence="3" id="KW-0597">Phosphoprotein</keyword>
<feature type="compositionally biased region" description="Basic and acidic residues" evidence="7">
    <location>
        <begin position="236"/>
        <end position="247"/>
    </location>
</feature>
<feature type="compositionally biased region" description="Basic and acidic residues" evidence="7">
    <location>
        <begin position="278"/>
        <end position="288"/>
    </location>
</feature>
<feature type="compositionally biased region" description="Polar residues" evidence="7">
    <location>
        <begin position="264"/>
        <end position="277"/>
    </location>
</feature>
<dbReference type="GO" id="GO:0035591">
    <property type="term" value="F:signaling adaptor activity"/>
    <property type="evidence" value="ECO:0007669"/>
    <property type="project" value="TreeGrafter"/>
</dbReference>
<dbReference type="Gene3D" id="3.40.50.10140">
    <property type="entry name" value="Toll/interleukin-1 receptor homology (TIR) domain"/>
    <property type="match status" value="1"/>
</dbReference>
<evidence type="ECO:0000256" key="7">
    <source>
        <dbReference type="SAM" id="MobiDB-lite"/>
    </source>
</evidence>
<dbReference type="AlphaFoldDB" id="A0A4D6JFP7"/>